<evidence type="ECO:0000313" key="2">
    <source>
        <dbReference type="Proteomes" id="UP000001058"/>
    </source>
</evidence>
<name>D8TSI1_VOLCA</name>
<dbReference type="InterPro" id="IPR016024">
    <property type="entry name" value="ARM-type_fold"/>
</dbReference>
<dbReference type="GeneID" id="9618642"/>
<reference evidence="1 2" key="1">
    <citation type="journal article" date="2010" name="Science">
        <title>Genomic analysis of organismal complexity in the multicellular green alga Volvox carteri.</title>
        <authorList>
            <person name="Prochnik S.E."/>
            <person name="Umen J."/>
            <person name="Nedelcu A.M."/>
            <person name="Hallmann A."/>
            <person name="Miller S.M."/>
            <person name="Nishii I."/>
            <person name="Ferris P."/>
            <person name="Kuo A."/>
            <person name="Mitros T."/>
            <person name="Fritz-Laylin L.K."/>
            <person name="Hellsten U."/>
            <person name="Chapman J."/>
            <person name="Simakov O."/>
            <person name="Rensing S.A."/>
            <person name="Terry A."/>
            <person name="Pangilinan J."/>
            <person name="Kapitonov V."/>
            <person name="Jurka J."/>
            <person name="Salamov A."/>
            <person name="Shapiro H."/>
            <person name="Schmutz J."/>
            <person name="Grimwood J."/>
            <person name="Lindquist E."/>
            <person name="Lucas S."/>
            <person name="Grigoriev I.V."/>
            <person name="Schmitt R."/>
            <person name="Kirk D."/>
            <person name="Rokhsar D.S."/>
        </authorList>
    </citation>
    <scope>NUCLEOTIDE SEQUENCE [LARGE SCALE GENOMIC DNA]</scope>
    <source>
        <strain evidence="2">f. Nagariensis / Eve</strain>
    </source>
</reference>
<evidence type="ECO:0000313" key="1">
    <source>
        <dbReference type="EMBL" id="EFJ49491.1"/>
    </source>
</evidence>
<dbReference type="Proteomes" id="UP000001058">
    <property type="component" value="Unassembled WGS sequence"/>
</dbReference>
<proteinExistence type="predicted"/>
<protein>
    <submittedName>
        <fullName evidence="1">Uncharacterized protein</fullName>
    </submittedName>
</protein>
<dbReference type="RefSeq" id="XP_002949472.1">
    <property type="nucleotide sequence ID" value="XM_002949426.1"/>
</dbReference>
<dbReference type="Gene3D" id="1.25.10.10">
    <property type="entry name" value="Leucine-rich Repeat Variant"/>
    <property type="match status" value="1"/>
</dbReference>
<keyword evidence="2" id="KW-1185">Reference proteome</keyword>
<dbReference type="InterPro" id="IPR011989">
    <property type="entry name" value="ARM-like"/>
</dbReference>
<dbReference type="OrthoDB" id="547427at2759"/>
<accession>D8TSI1</accession>
<dbReference type="InParanoid" id="D8TSI1"/>
<dbReference type="SUPFAM" id="SSF48371">
    <property type="entry name" value="ARM repeat"/>
    <property type="match status" value="1"/>
</dbReference>
<dbReference type="AlphaFoldDB" id="D8TSI1"/>
<dbReference type="EMBL" id="GL378335">
    <property type="protein sequence ID" value="EFJ49491.1"/>
    <property type="molecule type" value="Genomic_DNA"/>
</dbReference>
<gene>
    <name evidence="1" type="ORF">VOLCADRAFT_120751</name>
</gene>
<organism evidence="2">
    <name type="scientific">Volvox carteri f. nagariensis</name>
    <dbReference type="NCBI Taxonomy" id="3068"/>
    <lineage>
        <taxon>Eukaryota</taxon>
        <taxon>Viridiplantae</taxon>
        <taxon>Chlorophyta</taxon>
        <taxon>core chlorophytes</taxon>
        <taxon>Chlorophyceae</taxon>
        <taxon>CS clade</taxon>
        <taxon>Chlamydomonadales</taxon>
        <taxon>Volvocaceae</taxon>
        <taxon>Volvox</taxon>
    </lineage>
</organism>
<feature type="non-terminal residue" evidence="1">
    <location>
        <position position="262"/>
    </location>
</feature>
<sequence length="262" mass="28154">MWSLFTSAARWKWDGEGVPSKKVLKTQRQVLHSGSDDSKKRLLEHIVDLADRSEELQTALGHAKITADVCGCFLSGSAPVQTAAANALAALCDEHLGNCTAVLAAHHGSKKPLPLATKLLEHKNIDLALAAAGLLDVLAASDSSAVLQYLNQSSCIEDLFKRMRTWSQKALAASEPAAPTYMKLLRRLLRVLQSVATTVGVAKCRELFKAQVVALLLEFVQDYRGRQGLLPAAGEASESGSLSGHAAVVRDALYLLFLVLSQ</sequence>
<dbReference type="KEGG" id="vcn:VOLCADRAFT_120751"/>